<gene>
    <name evidence="1" type="ORF">MM415B03083_0009</name>
</gene>
<reference evidence="1" key="1">
    <citation type="submission" date="2020-03" db="EMBL/GenBank/DDBJ databases">
        <title>The deep terrestrial virosphere.</title>
        <authorList>
            <person name="Holmfeldt K."/>
            <person name="Nilsson E."/>
            <person name="Simone D."/>
            <person name="Lopez-Fernandez M."/>
            <person name="Wu X."/>
            <person name="de Brujin I."/>
            <person name="Lundin D."/>
            <person name="Andersson A."/>
            <person name="Bertilsson S."/>
            <person name="Dopson M."/>
        </authorList>
    </citation>
    <scope>NUCLEOTIDE SEQUENCE</scope>
    <source>
        <strain evidence="1">MM415B03083</strain>
    </source>
</reference>
<sequence>MKLTKKQISSLYYVLRNLERARDYLMSKDTAVCHKGTFASTTLHYSRADGSTLYEVEKTYGSDLTGLFNGIESIKSLLNPVAINSQGLED</sequence>
<dbReference type="EMBL" id="MT142672">
    <property type="protein sequence ID" value="QJA86968.1"/>
    <property type="molecule type" value="Genomic_DNA"/>
</dbReference>
<protein>
    <submittedName>
        <fullName evidence="1">Uncharacterized protein</fullName>
    </submittedName>
</protein>
<organism evidence="1">
    <name type="scientific">viral metagenome</name>
    <dbReference type="NCBI Taxonomy" id="1070528"/>
    <lineage>
        <taxon>unclassified sequences</taxon>
        <taxon>metagenomes</taxon>
        <taxon>organismal metagenomes</taxon>
    </lineage>
</organism>
<evidence type="ECO:0000313" key="1">
    <source>
        <dbReference type="EMBL" id="QJA86968.1"/>
    </source>
</evidence>
<proteinExistence type="predicted"/>
<name>A0A6M3L0R5_9ZZZZ</name>
<dbReference type="AlphaFoldDB" id="A0A6M3L0R5"/>
<accession>A0A6M3L0R5</accession>